<organism evidence="2 3">
    <name type="scientific">Paramarasmius palmivorus</name>
    <dbReference type="NCBI Taxonomy" id="297713"/>
    <lineage>
        <taxon>Eukaryota</taxon>
        <taxon>Fungi</taxon>
        <taxon>Dikarya</taxon>
        <taxon>Basidiomycota</taxon>
        <taxon>Agaricomycotina</taxon>
        <taxon>Agaricomycetes</taxon>
        <taxon>Agaricomycetidae</taxon>
        <taxon>Agaricales</taxon>
        <taxon>Marasmiineae</taxon>
        <taxon>Marasmiaceae</taxon>
        <taxon>Paramarasmius</taxon>
    </lineage>
</organism>
<evidence type="ECO:0000313" key="2">
    <source>
        <dbReference type="EMBL" id="KAK7030903.1"/>
    </source>
</evidence>
<dbReference type="AlphaFoldDB" id="A0AAW0BXE2"/>
<sequence>MSARGIYSNTSDNQWIVTSLNTQYIPIPFFGTRRVSQRLDYCFGEDDPLLYPQPYLPDRCHWSAIPRKPTDPNDARRKWWSMFGQEDFHEAASEVAGFGRWKEEALRCYRDDYLALEARVKEHCIARQKSQRTPNIVITVLHSQLESTLAFLRYTSLPFCRAQQLLRCFQRWYLELTAALDWCDVYRPFMEGQRKEPPPSSIERVGTFTVKPVDHQALYRAGIPVWQIRSIAEKGSIMSFRHVPFTMPEDLNIEKELLDNTRWIYEGASNMLTRAIAMENYLRDFCSPPDPFAAPATEPTTLDVANSSLPARPGKKPNGSRHEPYKKAHPASQPKQSETPRDKFAEISAPHSPPTPEFWIQALAGIDRTKKPDKGVVINSGYIFPDPGLFTSSDGDKLRRLVRTWLNFRIVLITRLMMRPACLASVAWYPKQWRLLLLTDSITHPSQPGSFMHNAKTQVNRMLDECLRDYGVRRRSDVATVEQYHFTWRGQRYPIGRLNDNDVLREIIWEIYELNFRTEFHALDNILRGGPRGTEPVGGPWVSMYQNCTASDIPRQQQLHSCFPHEEKIPCSTSLWWPLSSQGVAASSVSERAPWILRMKSVLKEWPGGSDVPELHTEHENVEQFTPSELERLEGIVAQFYCQSFFNTFGRPPIIPHRLDNILPGDVINW</sequence>
<evidence type="ECO:0000256" key="1">
    <source>
        <dbReference type="SAM" id="MobiDB-lite"/>
    </source>
</evidence>
<name>A0AAW0BXE2_9AGAR</name>
<protein>
    <submittedName>
        <fullName evidence="2">Uncharacterized protein</fullName>
    </submittedName>
</protein>
<proteinExistence type="predicted"/>
<feature type="region of interest" description="Disordered" evidence="1">
    <location>
        <begin position="292"/>
        <end position="352"/>
    </location>
</feature>
<evidence type="ECO:0000313" key="3">
    <source>
        <dbReference type="Proteomes" id="UP001383192"/>
    </source>
</evidence>
<gene>
    <name evidence="2" type="ORF">VNI00_013849</name>
</gene>
<keyword evidence="3" id="KW-1185">Reference proteome</keyword>
<accession>A0AAW0BXE2</accession>
<dbReference type="EMBL" id="JAYKXP010000073">
    <property type="protein sequence ID" value="KAK7030903.1"/>
    <property type="molecule type" value="Genomic_DNA"/>
</dbReference>
<feature type="compositionally biased region" description="Polar residues" evidence="1">
    <location>
        <begin position="298"/>
        <end position="309"/>
    </location>
</feature>
<comment type="caution">
    <text evidence="2">The sequence shown here is derived from an EMBL/GenBank/DDBJ whole genome shotgun (WGS) entry which is preliminary data.</text>
</comment>
<dbReference type="Proteomes" id="UP001383192">
    <property type="component" value="Unassembled WGS sequence"/>
</dbReference>
<reference evidence="2 3" key="1">
    <citation type="submission" date="2024-01" db="EMBL/GenBank/DDBJ databases">
        <title>A draft genome for a cacao thread blight-causing isolate of Paramarasmius palmivorus.</title>
        <authorList>
            <person name="Baruah I.K."/>
            <person name="Bukari Y."/>
            <person name="Amoako-Attah I."/>
            <person name="Meinhardt L.W."/>
            <person name="Bailey B.A."/>
            <person name="Cohen S.P."/>
        </authorList>
    </citation>
    <scope>NUCLEOTIDE SEQUENCE [LARGE SCALE GENOMIC DNA]</scope>
    <source>
        <strain evidence="2 3">GH-12</strain>
    </source>
</reference>